<feature type="region of interest" description="Disordered" evidence="1">
    <location>
        <begin position="475"/>
        <end position="513"/>
    </location>
</feature>
<organism evidence="3">
    <name type="scientific">Melampsora larici-populina (strain 98AG31 / pathotype 3-4-7)</name>
    <name type="common">Poplar leaf rust fungus</name>
    <dbReference type="NCBI Taxonomy" id="747676"/>
    <lineage>
        <taxon>Eukaryota</taxon>
        <taxon>Fungi</taxon>
        <taxon>Dikarya</taxon>
        <taxon>Basidiomycota</taxon>
        <taxon>Pucciniomycotina</taxon>
        <taxon>Pucciniomycetes</taxon>
        <taxon>Pucciniales</taxon>
        <taxon>Melampsoraceae</taxon>
        <taxon>Melampsora</taxon>
    </lineage>
</organism>
<evidence type="ECO:0000313" key="2">
    <source>
        <dbReference type="EMBL" id="EGG11389.1"/>
    </source>
</evidence>
<proteinExistence type="predicted"/>
<dbReference type="InParanoid" id="F4R7W6"/>
<dbReference type="VEuPathDB" id="FungiDB:MELLADRAFT_102317"/>
<name>F4R7W6_MELLP</name>
<feature type="region of interest" description="Disordered" evidence="1">
    <location>
        <begin position="1"/>
        <end position="26"/>
    </location>
</feature>
<evidence type="ECO:0000313" key="3">
    <source>
        <dbReference type="Proteomes" id="UP000001072"/>
    </source>
</evidence>
<keyword evidence="3" id="KW-1185">Reference proteome</keyword>
<dbReference type="Proteomes" id="UP000001072">
    <property type="component" value="Unassembled WGS sequence"/>
</dbReference>
<dbReference type="HOGENOM" id="CLU_401736_0_0_1"/>
<sequence length="685" mass="76233">MQVDVNALNARQGSHTQSTRPTPARPTRVSLEFYRRLCQDRVTCYRCLKPYDASHQTAEGRPAGCPNSGVSSAEMDAFVLEAQRNPSSVSAVAMTVPTTHGNQRSNHHRVPTSRLLMTPSVLPRQSINFGFQQTPAAIRPGLLSSFPPLPSQSPSLASESTVPAVSQPNPTAGVAALFHEYRSVEQPEDFSHGGNEDEYFSAQPMFSEEGAGRNEQISALAFHGSWDSRGTIILGASRSNLNITSRSSTTTNSPIQQHYTRMYHSLCSTASIALMTMCTVLTTPVDLDRNVDTVLRLGTLYPGTIVISKLDKIDPLDSKLAAEMVSLELTLAAPSGTATNIVPPKQHGLSGVLGIQKTDSFKHSSQRKQRFRISPDVEMWLEDQTVQPIKPVSHLLENLQSIIPYNNLVFEASPSRLSAHNFQESVSRNSQIHEVSTRSLPRFYANSLQGSTLDPFAVNFENMVQDHHRSIIKPRFSKFNPTSKVPEEKKISGTSKSGSKESLPIGGQNEASTVSNSRRAYRTILSNTSNLSTRGRQELWAHDRLKTEISRWFKQMEGTLKKRIKEDELIRIVPTDIIRKALNVAHRRLTTAFLGYLVRDYQMKGKNNEELLSRGWEYLKSYMVQWESVNLEVVLNLQGIQVESYVGAWTPAHLLAYLMSVDGRKPCPPEVLSKFVFGWDKSNAL</sequence>
<accession>F4R7W6</accession>
<dbReference type="GeneID" id="18921635"/>
<dbReference type="AlphaFoldDB" id="F4R7W6"/>
<dbReference type="KEGG" id="mlr:MELLADRAFT_102317"/>
<dbReference type="EMBL" id="GL883092">
    <property type="protein sequence ID" value="EGG11389.1"/>
    <property type="molecule type" value="Genomic_DNA"/>
</dbReference>
<protein>
    <submittedName>
        <fullName evidence="2">Uncharacterized protein</fullName>
    </submittedName>
</protein>
<reference evidence="3" key="1">
    <citation type="journal article" date="2011" name="Proc. Natl. Acad. Sci. U.S.A.">
        <title>Obligate biotrophy features unraveled by the genomic analysis of rust fungi.</title>
        <authorList>
            <person name="Duplessis S."/>
            <person name="Cuomo C.A."/>
            <person name="Lin Y.-C."/>
            <person name="Aerts A."/>
            <person name="Tisserant E."/>
            <person name="Veneault-Fourrey C."/>
            <person name="Joly D.L."/>
            <person name="Hacquard S."/>
            <person name="Amselem J."/>
            <person name="Cantarel B.L."/>
            <person name="Chiu R."/>
            <person name="Coutinho P.M."/>
            <person name="Feau N."/>
            <person name="Field M."/>
            <person name="Frey P."/>
            <person name="Gelhaye E."/>
            <person name="Goldberg J."/>
            <person name="Grabherr M.G."/>
            <person name="Kodira C.D."/>
            <person name="Kohler A."/>
            <person name="Kuees U."/>
            <person name="Lindquist E.A."/>
            <person name="Lucas S.M."/>
            <person name="Mago R."/>
            <person name="Mauceli E."/>
            <person name="Morin E."/>
            <person name="Murat C."/>
            <person name="Pangilinan J.L."/>
            <person name="Park R."/>
            <person name="Pearson M."/>
            <person name="Quesneville H."/>
            <person name="Rouhier N."/>
            <person name="Sakthikumar S."/>
            <person name="Salamov A.A."/>
            <person name="Schmutz J."/>
            <person name="Selles B."/>
            <person name="Shapiro H."/>
            <person name="Tanguay P."/>
            <person name="Tuskan G.A."/>
            <person name="Henrissat B."/>
            <person name="Van de Peer Y."/>
            <person name="Rouze P."/>
            <person name="Ellis J.G."/>
            <person name="Dodds P.N."/>
            <person name="Schein J.E."/>
            <person name="Zhong S."/>
            <person name="Hamelin R.C."/>
            <person name="Grigoriev I.V."/>
            <person name="Szabo L.J."/>
            <person name="Martin F."/>
        </authorList>
    </citation>
    <scope>NUCLEOTIDE SEQUENCE [LARGE SCALE GENOMIC DNA]</scope>
    <source>
        <strain evidence="3">98AG31 / pathotype 3-4-7</strain>
    </source>
</reference>
<dbReference type="RefSeq" id="XP_007405024.1">
    <property type="nucleotide sequence ID" value="XM_007404962.1"/>
</dbReference>
<evidence type="ECO:0000256" key="1">
    <source>
        <dbReference type="SAM" id="MobiDB-lite"/>
    </source>
</evidence>
<gene>
    <name evidence="2" type="ORF">MELLADRAFT_102317</name>
</gene>
<feature type="compositionally biased region" description="Polar residues" evidence="1">
    <location>
        <begin position="9"/>
        <end position="21"/>
    </location>
</feature>
<feature type="compositionally biased region" description="Low complexity" evidence="1">
    <location>
        <begin position="492"/>
        <end position="502"/>
    </location>
</feature>